<dbReference type="RefSeq" id="XP_002910937.1">
    <property type="nucleotide sequence ID" value="XM_002910891.1"/>
</dbReference>
<reference evidence="2 3" key="1">
    <citation type="journal article" date="2010" name="Proc. Natl. Acad. Sci. U.S.A.">
        <title>Insights into evolution of multicellular fungi from the assembled chromosomes of the mushroom Coprinopsis cinerea (Coprinus cinereus).</title>
        <authorList>
            <person name="Stajich J.E."/>
            <person name="Wilke S.K."/>
            <person name="Ahren D."/>
            <person name="Au C.H."/>
            <person name="Birren B.W."/>
            <person name="Borodovsky M."/>
            <person name="Burns C."/>
            <person name="Canback B."/>
            <person name="Casselton L.A."/>
            <person name="Cheng C.K."/>
            <person name="Deng J."/>
            <person name="Dietrich F.S."/>
            <person name="Fargo D.C."/>
            <person name="Farman M.L."/>
            <person name="Gathman A.C."/>
            <person name="Goldberg J."/>
            <person name="Guigo R."/>
            <person name="Hoegger P.J."/>
            <person name="Hooker J.B."/>
            <person name="Huggins A."/>
            <person name="James T.Y."/>
            <person name="Kamada T."/>
            <person name="Kilaru S."/>
            <person name="Kodira C."/>
            <person name="Kues U."/>
            <person name="Kupfer D."/>
            <person name="Kwan H.S."/>
            <person name="Lomsadze A."/>
            <person name="Li W."/>
            <person name="Lilly W.W."/>
            <person name="Ma L.J."/>
            <person name="Mackey A.J."/>
            <person name="Manning G."/>
            <person name="Martin F."/>
            <person name="Muraguchi H."/>
            <person name="Natvig D.O."/>
            <person name="Palmerini H."/>
            <person name="Ramesh M.A."/>
            <person name="Rehmeyer C.J."/>
            <person name="Roe B.A."/>
            <person name="Shenoy N."/>
            <person name="Stanke M."/>
            <person name="Ter-Hovhannisyan V."/>
            <person name="Tunlid A."/>
            <person name="Velagapudi R."/>
            <person name="Vision T.J."/>
            <person name="Zeng Q."/>
            <person name="Zolan M.E."/>
            <person name="Pukkila P.J."/>
        </authorList>
    </citation>
    <scope>NUCLEOTIDE SEQUENCE [LARGE SCALE GENOMIC DNA]</scope>
    <source>
        <strain evidence="3">Okayama-7 / 130 / ATCC MYA-4618 / FGSC 9003</strain>
    </source>
</reference>
<dbReference type="AlphaFoldDB" id="D6RNS7"/>
<gene>
    <name evidence="2" type="ORF">CC1G_14915</name>
</gene>
<dbReference type="GeneID" id="9378690"/>
<evidence type="ECO:0000256" key="1">
    <source>
        <dbReference type="SAM" id="MobiDB-lite"/>
    </source>
</evidence>
<proteinExistence type="predicted"/>
<dbReference type="VEuPathDB" id="FungiDB:CC1G_14915"/>
<dbReference type="EMBL" id="AACS02000007">
    <property type="protein sequence ID" value="EFI27443.1"/>
    <property type="molecule type" value="Genomic_DNA"/>
</dbReference>
<feature type="compositionally biased region" description="Basic residues" evidence="1">
    <location>
        <begin position="1"/>
        <end position="11"/>
    </location>
</feature>
<keyword evidence="3" id="KW-1185">Reference proteome</keyword>
<evidence type="ECO:0000313" key="3">
    <source>
        <dbReference type="Proteomes" id="UP000001861"/>
    </source>
</evidence>
<dbReference type="Proteomes" id="UP000001861">
    <property type="component" value="Unassembled WGS sequence"/>
</dbReference>
<protein>
    <submittedName>
        <fullName evidence="2">Uncharacterized protein</fullName>
    </submittedName>
</protein>
<dbReference type="KEGG" id="cci:CC1G_14915"/>
<evidence type="ECO:0000313" key="2">
    <source>
        <dbReference type="EMBL" id="EFI27443.1"/>
    </source>
</evidence>
<organism evidence="2 3">
    <name type="scientific">Coprinopsis cinerea (strain Okayama-7 / 130 / ATCC MYA-4618 / FGSC 9003)</name>
    <name type="common">Inky cap fungus</name>
    <name type="synonym">Hormographiella aspergillata</name>
    <dbReference type="NCBI Taxonomy" id="240176"/>
    <lineage>
        <taxon>Eukaryota</taxon>
        <taxon>Fungi</taxon>
        <taxon>Dikarya</taxon>
        <taxon>Basidiomycota</taxon>
        <taxon>Agaricomycotina</taxon>
        <taxon>Agaricomycetes</taxon>
        <taxon>Agaricomycetidae</taxon>
        <taxon>Agaricales</taxon>
        <taxon>Agaricineae</taxon>
        <taxon>Psathyrellaceae</taxon>
        <taxon>Coprinopsis</taxon>
    </lineage>
</organism>
<comment type="caution">
    <text evidence="2">The sequence shown here is derived from an EMBL/GenBank/DDBJ whole genome shotgun (WGS) entry which is preliminary data.</text>
</comment>
<accession>D6RNS7</accession>
<dbReference type="InParanoid" id="D6RNS7"/>
<feature type="compositionally biased region" description="Polar residues" evidence="1">
    <location>
        <begin position="16"/>
        <end position="30"/>
    </location>
</feature>
<sequence length="65" mass="7426">MPARRRRRRTARLGSNVGQLVSNGASNDSVSEGEGEERVDKGVQREWKRFGKESEGLEQTVRRRI</sequence>
<dbReference type="HOGENOM" id="CLU_2849607_0_0_1"/>
<feature type="region of interest" description="Disordered" evidence="1">
    <location>
        <begin position="1"/>
        <end position="41"/>
    </location>
</feature>
<name>D6RNS7_COPC7</name>